<keyword evidence="3" id="KW-0832">Ubl conjugation</keyword>
<evidence type="ECO:0000256" key="1">
    <source>
        <dbReference type="ARBA" id="ARBA00022499"/>
    </source>
</evidence>
<dbReference type="SMART" id="SM00501">
    <property type="entry name" value="BRIGHT"/>
    <property type="match status" value="1"/>
</dbReference>
<feature type="compositionally biased region" description="Acidic residues" evidence="9">
    <location>
        <begin position="909"/>
        <end position="920"/>
    </location>
</feature>
<keyword evidence="8" id="KW-0539">Nucleus</keyword>
<dbReference type="Proteomes" id="UP001233172">
    <property type="component" value="Unassembled WGS sequence"/>
</dbReference>
<feature type="region of interest" description="Disordered" evidence="9">
    <location>
        <begin position="125"/>
        <end position="170"/>
    </location>
</feature>
<dbReference type="InterPro" id="IPR051232">
    <property type="entry name" value="ARID/SWI1_ChromRemod"/>
</dbReference>
<feature type="compositionally biased region" description="Polar residues" evidence="9">
    <location>
        <begin position="1401"/>
        <end position="1418"/>
    </location>
</feature>
<evidence type="ECO:0000259" key="10">
    <source>
        <dbReference type="PROSITE" id="PS51011"/>
    </source>
</evidence>
<keyword evidence="4" id="KW-0156">Chromatin regulator</keyword>
<feature type="compositionally biased region" description="Basic and acidic residues" evidence="9">
    <location>
        <begin position="415"/>
        <end position="448"/>
    </location>
</feature>
<feature type="compositionally biased region" description="Basic and acidic residues" evidence="9">
    <location>
        <begin position="811"/>
        <end position="820"/>
    </location>
</feature>
<evidence type="ECO:0000256" key="2">
    <source>
        <dbReference type="ARBA" id="ARBA00022553"/>
    </source>
</evidence>
<dbReference type="CDD" id="cd05162">
    <property type="entry name" value="PWWP"/>
    <property type="match status" value="1"/>
</dbReference>
<gene>
    <name evidence="11" type="ORF">Bpfe_013649</name>
</gene>
<keyword evidence="1" id="KW-1017">Isopeptide bond</keyword>
<feature type="compositionally biased region" description="Acidic residues" evidence="9">
    <location>
        <begin position="150"/>
        <end position="160"/>
    </location>
</feature>
<feature type="compositionally biased region" description="Polar residues" evidence="9">
    <location>
        <begin position="1480"/>
        <end position="1511"/>
    </location>
</feature>
<evidence type="ECO:0000313" key="11">
    <source>
        <dbReference type="EMBL" id="KAK0056997.1"/>
    </source>
</evidence>
<dbReference type="GO" id="GO:0006357">
    <property type="term" value="P:regulation of transcription by RNA polymerase II"/>
    <property type="evidence" value="ECO:0007669"/>
    <property type="project" value="TreeGrafter"/>
</dbReference>
<dbReference type="Gene3D" id="1.10.150.60">
    <property type="entry name" value="ARID DNA-binding domain"/>
    <property type="match status" value="1"/>
</dbReference>
<keyword evidence="12" id="KW-1185">Reference proteome</keyword>
<name>A0AAD8BLT7_BIOPF</name>
<proteinExistence type="predicted"/>
<dbReference type="PANTHER" id="PTHR13964:SF27">
    <property type="entry name" value="HAT-TRICK, ISOFORM D"/>
    <property type="match status" value="1"/>
</dbReference>
<dbReference type="FunFam" id="1.10.150.60:FF:000003">
    <property type="entry name" value="AT-rich interactive domain-containing protein 4B"/>
    <property type="match status" value="1"/>
</dbReference>
<feature type="region of interest" description="Disordered" evidence="9">
    <location>
        <begin position="1329"/>
        <end position="1389"/>
    </location>
</feature>
<evidence type="ECO:0000256" key="7">
    <source>
        <dbReference type="ARBA" id="ARBA00023163"/>
    </source>
</evidence>
<dbReference type="GO" id="GO:0006325">
    <property type="term" value="P:chromatin organization"/>
    <property type="evidence" value="ECO:0007669"/>
    <property type="project" value="UniProtKB-KW"/>
</dbReference>
<feature type="domain" description="ARID" evidence="10">
    <location>
        <begin position="296"/>
        <end position="388"/>
    </location>
</feature>
<dbReference type="InterPro" id="IPR012603">
    <property type="entry name" value="ARID4A/B_PWWP"/>
</dbReference>
<dbReference type="InterPro" id="IPR016197">
    <property type="entry name" value="Chromo-like_dom_sf"/>
</dbReference>
<keyword evidence="5" id="KW-0805">Transcription regulation</keyword>
<feature type="compositionally biased region" description="Basic and acidic residues" evidence="9">
    <location>
        <begin position="1076"/>
        <end position="1088"/>
    </location>
</feature>
<feature type="compositionally biased region" description="Basic and acidic residues" evidence="9">
    <location>
        <begin position="1219"/>
        <end position="1244"/>
    </location>
</feature>
<dbReference type="Gene3D" id="2.30.30.140">
    <property type="match status" value="3"/>
</dbReference>
<feature type="compositionally biased region" description="Basic and acidic residues" evidence="9">
    <location>
        <begin position="474"/>
        <end position="518"/>
    </location>
</feature>
<feature type="compositionally biased region" description="Basic and acidic residues" evidence="9">
    <location>
        <begin position="1348"/>
        <end position="1358"/>
    </location>
</feature>
<reference evidence="11" key="2">
    <citation type="submission" date="2023-04" db="EMBL/GenBank/DDBJ databases">
        <authorList>
            <person name="Bu L."/>
            <person name="Lu L."/>
            <person name="Laidemitt M.R."/>
            <person name="Zhang S.M."/>
            <person name="Mutuku M."/>
            <person name="Mkoji G."/>
            <person name="Steinauer M."/>
            <person name="Loker E.S."/>
        </authorList>
    </citation>
    <scope>NUCLEOTIDE SEQUENCE</scope>
    <source>
        <strain evidence="11">KasaAsao</strain>
        <tissue evidence="11">Whole Snail</tissue>
    </source>
</reference>
<feature type="compositionally biased region" description="Basic and acidic residues" evidence="9">
    <location>
        <begin position="1143"/>
        <end position="1169"/>
    </location>
</feature>
<evidence type="ECO:0000256" key="4">
    <source>
        <dbReference type="ARBA" id="ARBA00022853"/>
    </source>
</evidence>
<sequence>MAQQGFGPPSLPVGTEVSAKYRGAFCEAKVKNVVRVVKCKVVLKDGQSSVFVNDEDIKGTIKLGSVVEVKHPETSQYVEATINKLIDHSSYTVVFDDGDERTLRRTQLCLKGDKHFIESETLDNLPLSHPEHFGTPVLQNKKAKRRQDDESGEEEETSEEESPRRATYRGRHQELVGKLMLVELPHRKGSVIPALVVLPDANSLNEVKNRDQILVRSFKDSKFMVVTRKELKDFTRAAVIKNEDKTMRTAIEKALLYFDTKELPVGWNKDEMLGSDLEEEEEGEGDNEYASEDEPFEEKDRFVAQLYKFMDDRGTPINKGPCIGNKDLNLYKLFKIVQNLGGYNKVTKEMKWAVVYSKMGLPSLHQNPAHQIRTAYKKYLDAYETFYRKLGSTMGTLSRPGRGRQNSSRSILNFRGRERSPRSPKPPEKSKEKEAETSKRKVEASPEKVEEEVEAVTTVSTADESDVVTRRTPRREPKTQPMKEEKKDDTTKTKKEDKKEDVKTKKEDKKEEKGKKETPVQAGQNKEEKGKEDGKKEEIKKEDKKSAKKLKIEEENDKEDKKPDKTVKKEEDKKPDKTVKKEEDKKPDKTVKKEEDKKPDKTVKKEEDKKVDLKLEMTPTTVAEKDSPKKRVTRRKLLTSDSKSDVEAKEEEDKKEILKKTAGKEKKEIPKTLERREKSAEKKETMVKKELKSADKKPKMSEEKKIKKEKKIKDDNGDGPPDLNPSIPSSGQSEDEADTEKVVTDPKLDFPIGSKLRVKYGRGKNQKIYIAKVVDFGKDGVHKTYLVHYAGWNTRYDEWIRPDRVVSVLDKPSDGGESKSKSSLLKQARLTGGPKMSSSFKSASQVFRAPKIAGAKTRATRSSSSDTCVVSKHSDKMVTRRGSVLADSTGSVLADSTGSISPESQLSSDTEENTGSEPEDGDTKSEKEEDEDDEILNVDEEFDEDREKFSDPDTSLDETSPHTDASPDMTASPHISASPHTTASERVEDAQCEPELIESLEEESVEEMSTESRIALPEVKNESPDKGDNDKKSQETAKKVPSESKHERPSVHVSEITQAVDEIRSAVYEENLDQAHQPEDNTETKVVDTEPLEAQEVLPVLKEEKTECFDEKTLKEDLSVSDQVTPNSHEELVSPKLDISEEAESKESDKPKRGRKKETLTKDLKKSFKSDISSPSVQSDVTLPTEQPVPVDDTVTSKVEPSPYDFDGDADVPPWQPEITKKWEPSSKVQIKDLPSDDGVDKDKKKVKKKVKRKIVPEAESTMKFVEEGLSSSSVKEDSQTSGADNSTEKPLVKKKGRKKKESVPEVKKDIVDQYESTVNSVVEAVKHSLLETESDPEPSVKRRRVKRASESDKKDNVVRVNRMGRKVSSRDSLETSFSLESQESKSLTHCNSETLKTLQLTETAGPSSSLSLPGTDTDNFKTKRKDTNFPESQGFEPQSEQEASAHFENTPPTTPEHDEESCGQAIAYSSRELAAKVDVSSSSPPTCMLLPTSSESPSDNDVTSTASTDTLPLPPPQSEGSGTDQEMSVKRRKVAEETLCHSKKKKRIHGTRSRTAQKSPKYVGNSDSQGSASNTPIHCPESPSNKFPDITKSPRPSKFNFSADLGEYLEGEARCNFLISKMREIKAIYMNLKSEVASIDRRRKRAKRKERECSQMSASEKETST</sequence>
<feature type="compositionally biased region" description="Basic and acidic residues" evidence="9">
    <location>
        <begin position="1019"/>
        <end position="1050"/>
    </location>
</feature>
<dbReference type="SUPFAM" id="SSF46774">
    <property type="entry name" value="ARID-like"/>
    <property type="match status" value="1"/>
</dbReference>
<feature type="compositionally biased region" description="Basic and acidic residues" evidence="9">
    <location>
        <begin position="1419"/>
        <end position="1429"/>
    </location>
</feature>
<dbReference type="InterPro" id="IPR002999">
    <property type="entry name" value="Tudor"/>
</dbReference>
<dbReference type="PROSITE" id="PS51011">
    <property type="entry name" value="ARID"/>
    <property type="match status" value="1"/>
</dbReference>
<dbReference type="InterPro" id="IPR036431">
    <property type="entry name" value="ARID_dom_sf"/>
</dbReference>
<feature type="compositionally biased region" description="Polar residues" evidence="9">
    <location>
        <begin position="1170"/>
        <end position="1185"/>
    </location>
</feature>
<comment type="caution">
    <text evidence="11">The sequence shown here is derived from an EMBL/GenBank/DDBJ whole genome shotgun (WGS) entry which is preliminary data.</text>
</comment>
<dbReference type="GO" id="GO:0000976">
    <property type="term" value="F:transcription cis-regulatory region binding"/>
    <property type="evidence" value="ECO:0007669"/>
    <property type="project" value="TreeGrafter"/>
</dbReference>
<feature type="compositionally biased region" description="Polar residues" evidence="9">
    <location>
        <begin position="1270"/>
        <end position="1286"/>
    </location>
</feature>
<evidence type="ECO:0000256" key="3">
    <source>
        <dbReference type="ARBA" id="ARBA00022843"/>
    </source>
</evidence>
<dbReference type="EMBL" id="JASAOG010000058">
    <property type="protein sequence ID" value="KAK0056997.1"/>
    <property type="molecule type" value="Genomic_DNA"/>
</dbReference>
<feature type="compositionally biased region" description="Basic residues" evidence="9">
    <location>
        <begin position="1245"/>
        <end position="1254"/>
    </location>
</feature>
<dbReference type="Pfam" id="PF08169">
    <property type="entry name" value="RBB1NT"/>
    <property type="match status" value="1"/>
</dbReference>
<dbReference type="Pfam" id="PF01388">
    <property type="entry name" value="ARID"/>
    <property type="match status" value="1"/>
</dbReference>
<feature type="compositionally biased region" description="Basic and acidic residues" evidence="9">
    <location>
        <begin position="525"/>
        <end position="615"/>
    </location>
</feature>
<dbReference type="SMART" id="SM00333">
    <property type="entry name" value="TUDOR"/>
    <property type="match status" value="1"/>
</dbReference>
<feature type="compositionally biased region" description="Basic residues" evidence="9">
    <location>
        <begin position="1542"/>
        <end position="1553"/>
    </location>
</feature>
<dbReference type="InterPro" id="IPR001606">
    <property type="entry name" value="ARID_dom"/>
</dbReference>
<feature type="compositionally biased region" description="Basic and acidic residues" evidence="9">
    <location>
        <begin position="1650"/>
        <end position="1666"/>
    </location>
</feature>
<feature type="compositionally biased region" description="Polar residues" evidence="9">
    <location>
        <begin position="886"/>
        <end position="908"/>
    </location>
</feature>
<keyword evidence="6" id="KW-0238">DNA-binding</keyword>
<feature type="region of interest" description="Disordered" evidence="9">
    <location>
        <begin position="811"/>
        <end position="1310"/>
    </location>
</feature>
<dbReference type="SUPFAM" id="SSF63748">
    <property type="entry name" value="Tudor/PWWP/MBT"/>
    <property type="match status" value="1"/>
</dbReference>
<dbReference type="PANTHER" id="PTHR13964">
    <property type="entry name" value="RBP-RELATED"/>
    <property type="match status" value="1"/>
</dbReference>
<evidence type="ECO:0000256" key="9">
    <source>
        <dbReference type="SAM" id="MobiDB-lite"/>
    </source>
</evidence>
<dbReference type="GO" id="GO:0005634">
    <property type="term" value="C:nucleus"/>
    <property type="evidence" value="ECO:0007669"/>
    <property type="project" value="TreeGrafter"/>
</dbReference>
<accession>A0AAD8BLT7</accession>
<organism evidence="11 12">
    <name type="scientific">Biomphalaria pfeifferi</name>
    <name type="common">Bloodfluke planorb</name>
    <name type="synonym">Freshwater snail</name>
    <dbReference type="NCBI Taxonomy" id="112525"/>
    <lineage>
        <taxon>Eukaryota</taxon>
        <taxon>Metazoa</taxon>
        <taxon>Spiralia</taxon>
        <taxon>Lophotrochozoa</taxon>
        <taxon>Mollusca</taxon>
        <taxon>Gastropoda</taxon>
        <taxon>Heterobranchia</taxon>
        <taxon>Euthyneura</taxon>
        <taxon>Panpulmonata</taxon>
        <taxon>Hygrophila</taxon>
        <taxon>Lymnaeoidea</taxon>
        <taxon>Planorbidae</taxon>
        <taxon>Biomphalaria</taxon>
    </lineage>
</organism>
<dbReference type="CDD" id="cd20390">
    <property type="entry name" value="Tudor_ARID4_rpt2"/>
    <property type="match status" value="1"/>
</dbReference>
<feature type="region of interest" description="Disordered" evidence="9">
    <location>
        <begin position="1401"/>
        <end position="1596"/>
    </location>
</feature>
<feature type="compositionally biased region" description="Polar residues" evidence="9">
    <location>
        <begin position="973"/>
        <end position="982"/>
    </location>
</feature>
<keyword evidence="7" id="KW-0804">Transcription</keyword>
<dbReference type="SMART" id="SM01014">
    <property type="entry name" value="ARID"/>
    <property type="match status" value="1"/>
</dbReference>
<dbReference type="SUPFAM" id="SSF54160">
    <property type="entry name" value="Chromo domain-like"/>
    <property type="match status" value="1"/>
</dbReference>
<evidence type="ECO:0000256" key="5">
    <source>
        <dbReference type="ARBA" id="ARBA00023015"/>
    </source>
</evidence>
<keyword evidence="2" id="KW-0597">Phosphoprotein</keyword>
<feature type="compositionally biased region" description="Basic and acidic residues" evidence="9">
    <location>
        <begin position="1101"/>
        <end position="1118"/>
    </location>
</feature>
<feature type="compositionally biased region" description="Polar residues" evidence="9">
    <location>
        <begin position="1375"/>
        <end position="1389"/>
    </location>
</feature>
<evidence type="ECO:0000256" key="6">
    <source>
        <dbReference type="ARBA" id="ARBA00023125"/>
    </source>
</evidence>
<protein>
    <submittedName>
        <fullName evidence="11">AT-rich interactive domain-containing protein 4B</fullName>
    </submittedName>
</protein>
<dbReference type="InterPro" id="IPR025995">
    <property type="entry name" value="Tudor-knot"/>
</dbReference>
<feature type="compositionally biased region" description="Polar residues" evidence="9">
    <location>
        <begin position="836"/>
        <end position="845"/>
    </location>
</feature>
<reference evidence="11" key="1">
    <citation type="journal article" date="2023" name="PLoS Negl. Trop. Dis.">
        <title>A genome sequence for Biomphalaria pfeifferi, the major vector snail for the human-infecting parasite Schistosoma mansoni.</title>
        <authorList>
            <person name="Bu L."/>
            <person name="Lu L."/>
            <person name="Laidemitt M.R."/>
            <person name="Zhang S.M."/>
            <person name="Mutuku M."/>
            <person name="Mkoji G."/>
            <person name="Steinauer M."/>
            <person name="Loker E.S."/>
        </authorList>
    </citation>
    <scope>NUCLEOTIDE SEQUENCE</scope>
    <source>
        <strain evidence="11">KasaAsao</strain>
    </source>
</reference>
<evidence type="ECO:0000313" key="12">
    <source>
        <dbReference type="Proteomes" id="UP001233172"/>
    </source>
</evidence>
<feature type="compositionally biased region" description="Polar residues" evidence="9">
    <location>
        <begin position="1566"/>
        <end position="1577"/>
    </location>
</feature>
<feature type="compositionally biased region" description="Basic and acidic residues" evidence="9">
    <location>
        <begin position="642"/>
        <end position="716"/>
    </location>
</feature>
<evidence type="ECO:0000256" key="8">
    <source>
        <dbReference type="ARBA" id="ARBA00023242"/>
    </source>
</evidence>
<dbReference type="Pfam" id="PF11717">
    <property type="entry name" value="Tudor-knot"/>
    <property type="match status" value="1"/>
</dbReference>
<feature type="compositionally biased region" description="Acidic residues" evidence="9">
    <location>
        <begin position="928"/>
        <end position="944"/>
    </location>
</feature>
<feature type="region of interest" description="Disordered" evidence="9">
    <location>
        <begin position="393"/>
        <end position="746"/>
    </location>
</feature>
<feature type="compositionally biased region" description="Polar residues" evidence="9">
    <location>
        <begin position="1430"/>
        <end position="1443"/>
    </location>
</feature>
<feature type="compositionally biased region" description="Acidic residues" evidence="9">
    <location>
        <begin position="990"/>
        <end position="1009"/>
    </location>
</feature>
<feature type="region of interest" description="Disordered" evidence="9">
    <location>
        <begin position="1640"/>
        <end position="1666"/>
    </location>
</feature>